<dbReference type="SUPFAM" id="SSF55781">
    <property type="entry name" value="GAF domain-like"/>
    <property type="match status" value="1"/>
</dbReference>
<reference evidence="2 3" key="1">
    <citation type="journal article" date="2019" name="Nat. Microbiol.">
        <title>Mediterranean grassland soil C-N compound turnover is dependent on rainfall and depth, and is mediated by genomically divergent microorganisms.</title>
        <authorList>
            <person name="Diamond S."/>
            <person name="Andeer P.F."/>
            <person name="Li Z."/>
            <person name="Crits-Christoph A."/>
            <person name="Burstein D."/>
            <person name="Anantharaman K."/>
            <person name="Lane K.R."/>
            <person name="Thomas B.C."/>
            <person name="Pan C."/>
            <person name="Northen T.R."/>
            <person name="Banfield J.F."/>
        </authorList>
    </citation>
    <scope>NUCLEOTIDE SEQUENCE [LARGE SCALE GENOMIC DNA]</scope>
    <source>
        <strain evidence="2">NP_5</strain>
    </source>
</reference>
<dbReference type="Gene3D" id="3.30.450.40">
    <property type="match status" value="1"/>
</dbReference>
<evidence type="ECO:0000313" key="2">
    <source>
        <dbReference type="EMBL" id="TMJ08630.1"/>
    </source>
</evidence>
<feature type="domain" description="GAF" evidence="1">
    <location>
        <begin position="43"/>
        <end position="155"/>
    </location>
</feature>
<dbReference type="Proteomes" id="UP000320393">
    <property type="component" value="Unassembled WGS sequence"/>
</dbReference>
<evidence type="ECO:0000259" key="1">
    <source>
        <dbReference type="Pfam" id="PF13185"/>
    </source>
</evidence>
<organism evidence="2 3">
    <name type="scientific">Candidatus Segetimicrobium genomatis</name>
    <dbReference type="NCBI Taxonomy" id="2569760"/>
    <lineage>
        <taxon>Bacteria</taxon>
        <taxon>Bacillati</taxon>
        <taxon>Candidatus Sysuimicrobiota</taxon>
        <taxon>Candidatus Sysuimicrobiia</taxon>
        <taxon>Candidatus Sysuimicrobiales</taxon>
        <taxon>Candidatus Segetimicrobiaceae</taxon>
        <taxon>Candidatus Segetimicrobium</taxon>
    </lineage>
</organism>
<dbReference type="InterPro" id="IPR003018">
    <property type="entry name" value="GAF"/>
</dbReference>
<comment type="caution">
    <text evidence="2">The sequence shown here is derived from an EMBL/GenBank/DDBJ whole genome shotgun (WGS) entry which is preliminary data.</text>
</comment>
<protein>
    <recommendedName>
        <fullName evidence="1">GAF domain-containing protein</fullName>
    </recommendedName>
</protein>
<evidence type="ECO:0000313" key="3">
    <source>
        <dbReference type="Proteomes" id="UP000320393"/>
    </source>
</evidence>
<name>A0A537LKW7_9BACT</name>
<feature type="non-terminal residue" evidence="2">
    <location>
        <position position="156"/>
    </location>
</feature>
<dbReference type="InterPro" id="IPR029016">
    <property type="entry name" value="GAF-like_dom_sf"/>
</dbReference>
<gene>
    <name evidence="2" type="ORF">E6H02_09710</name>
</gene>
<dbReference type="AlphaFoldDB" id="A0A537LKW7"/>
<accession>A0A537LKW7</accession>
<dbReference type="EMBL" id="VBAM01000385">
    <property type="protein sequence ID" value="TMJ08630.1"/>
    <property type="molecule type" value="Genomic_DNA"/>
</dbReference>
<sequence length="156" mass="16621">MARGLTKRKPAKGAVREKAALGEKIARLELLQAIVVAANEAPTLQDAMQICLDRICAHIGWPIGHAYLHSGKPSGELVSGPWHLDDPKRCETFRKATEATRFHPGIGLPGRVLGGGKPLWIADVTKDPYFPSARQAEAAGVKAGFGIPVRAGTEVA</sequence>
<dbReference type="Pfam" id="PF13185">
    <property type="entry name" value="GAF_2"/>
    <property type="match status" value="1"/>
</dbReference>
<proteinExistence type="predicted"/>